<dbReference type="AlphaFoldDB" id="A0A7T7M9J3"/>
<evidence type="ECO:0000313" key="2">
    <source>
        <dbReference type="Proteomes" id="UP000595895"/>
    </source>
</evidence>
<name>A0A7T7M9J3_9ACTO</name>
<accession>A0A7T7M9J3</accession>
<sequence length="342" mass="36725">MILSGTTSSALTTFAGLGLALILEGAGAERLRLGWTEATEPQMVVTASGYDDDAVAAAVLQHARVSAQADSWVSADLEAPPWKGKGAVFSPRIKKAGTPQEWASLQKARHEGIDRLVSGGRWGADIDLLGALGEPAYWPVRRNEVRPDEGASRWEMKTRNRGEEFVGNRLRHLARIVAERSPEQVRDGLVGRSVVDEAYKGKRSDESRTSTGLTGPRFTDSALAWCALWGISAFPVVHRVGRVSVTAAAFPVGSYTPKQLVLPMLVGGYSLARWRAVLVSRQLHEAVESSGVDVLKAERWLWDRGVRALAAHAVLVGGSASAPERSLGECCELKVLAALGEG</sequence>
<dbReference type="Proteomes" id="UP000595895">
    <property type="component" value="Chromosome"/>
</dbReference>
<dbReference type="EMBL" id="CP066802">
    <property type="protein sequence ID" value="QQM67421.1"/>
    <property type="molecule type" value="Genomic_DNA"/>
</dbReference>
<dbReference type="KEGG" id="awe:JG540_00440"/>
<proteinExistence type="predicted"/>
<organism evidence="1 2">
    <name type="scientific">Actinomyces weissii</name>
    <dbReference type="NCBI Taxonomy" id="675090"/>
    <lineage>
        <taxon>Bacteria</taxon>
        <taxon>Bacillati</taxon>
        <taxon>Actinomycetota</taxon>
        <taxon>Actinomycetes</taxon>
        <taxon>Actinomycetales</taxon>
        <taxon>Actinomycetaceae</taxon>
        <taxon>Actinomyces</taxon>
    </lineage>
</organism>
<evidence type="ECO:0000313" key="1">
    <source>
        <dbReference type="EMBL" id="QQM67421.1"/>
    </source>
</evidence>
<protein>
    <recommendedName>
        <fullName evidence="3">CRISPR-associated protein Csb3</fullName>
    </recommendedName>
</protein>
<reference evidence="1 2" key="1">
    <citation type="submission" date="2020-12" db="EMBL/GenBank/DDBJ databases">
        <authorList>
            <person name="Zhou J."/>
        </authorList>
    </citation>
    <scope>NUCLEOTIDE SEQUENCE [LARGE SCALE GENOMIC DNA]</scope>
    <source>
        <strain evidence="1 2">CCUG 61299</strain>
    </source>
</reference>
<evidence type="ECO:0008006" key="3">
    <source>
        <dbReference type="Google" id="ProtNLM"/>
    </source>
</evidence>
<gene>
    <name evidence="1" type="ORF">JG540_00440</name>
</gene>
<dbReference type="RefSeq" id="WP_200276003.1">
    <property type="nucleotide sequence ID" value="NZ_CP066802.1"/>
</dbReference>
<keyword evidence="2" id="KW-1185">Reference proteome</keyword>